<protein>
    <submittedName>
        <fullName evidence="1">DUF3142 domain-containing protein</fullName>
    </submittedName>
</protein>
<name>A0ABU8S0F0_9SPHN</name>
<dbReference type="InterPro" id="IPR017853">
    <property type="entry name" value="GH"/>
</dbReference>
<proteinExistence type="predicted"/>
<dbReference type="Pfam" id="PF11340">
    <property type="entry name" value="DUF3142"/>
    <property type="match status" value="1"/>
</dbReference>
<dbReference type="PROSITE" id="PS51257">
    <property type="entry name" value="PROKAR_LIPOPROTEIN"/>
    <property type="match status" value="1"/>
</dbReference>
<dbReference type="SUPFAM" id="SSF51445">
    <property type="entry name" value="(Trans)glycosidases"/>
    <property type="match status" value="1"/>
</dbReference>
<evidence type="ECO:0000313" key="1">
    <source>
        <dbReference type="EMBL" id="MEJ5978806.1"/>
    </source>
</evidence>
<gene>
    <name evidence="1" type="ORF">WG901_19285</name>
</gene>
<evidence type="ECO:0000313" key="2">
    <source>
        <dbReference type="Proteomes" id="UP001361239"/>
    </source>
</evidence>
<dbReference type="InterPro" id="IPR021488">
    <property type="entry name" value="DUF3142"/>
</dbReference>
<dbReference type="EMBL" id="JBBHJZ010000004">
    <property type="protein sequence ID" value="MEJ5978806.1"/>
    <property type="molecule type" value="Genomic_DNA"/>
</dbReference>
<keyword evidence="2" id="KW-1185">Reference proteome</keyword>
<dbReference type="Proteomes" id="UP001361239">
    <property type="component" value="Unassembled WGS sequence"/>
</dbReference>
<organism evidence="1 2">
    <name type="scientific">Novosphingobium anseongense</name>
    <dbReference type="NCBI Taxonomy" id="3133436"/>
    <lineage>
        <taxon>Bacteria</taxon>
        <taxon>Pseudomonadati</taxon>
        <taxon>Pseudomonadota</taxon>
        <taxon>Alphaproteobacteria</taxon>
        <taxon>Sphingomonadales</taxon>
        <taxon>Sphingomonadaceae</taxon>
        <taxon>Novosphingobium</taxon>
    </lineage>
</organism>
<comment type="caution">
    <text evidence="1">The sequence shown here is derived from an EMBL/GenBank/DDBJ whole genome shotgun (WGS) entry which is preliminary data.</text>
</comment>
<dbReference type="RefSeq" id="WP_339588743.1">
    <property type="nucleotide sequence ID" value="NZ_JBBHJZ010000004.1"/>
</dbReference>
<accession>A0ABU8S0F0</accession>
<reference evidence="1 2" key="1">
    <citation type="submission" date="2024-03" db="EMBL/GenBank/DDBJ databases">
        <authorList>
            <person name="Jo J.-H."/>
        </authorList>
    </citation>
    <scope>NUCLEOTIDE SEQUENCE [LARGE SCALE GENOMIC DNA]</scope>
    <source>
        <strain evidence="1 2">PS1R-30</strain>
    </source>
</reference>
<sequence>MRRFWAALLGAALVAGCGSREPERVDPADHDAVFLWAGVPSSAVPKRARTVYLLAGEVRADDPGRLVSLRPGTPKGSGMSLWYTVRVERLDWEEGVYARVLADLARWREAGNAIEGLQIDFDAETRGLADYARFLEGLRRRLPRDYDLSITGLMDWSAQGHPAALARLAGTVDEVVIQTYQGRKTIPGYEAYMASLAQLPLPYRVGLVENGEWRPPAGLARDPEFRGYVVFLLTRPQAR</sequence>